<sequence>MADDDDDEVFFTPDLFLQQDYVLQSFDFGGVVQDLYCSQAASTDFDLTGQIVWPISEYMAWLVRLSPAAFAGKRVVELGAGCGLSGLVASQYAAATALTDGSDVVLDLLRRSVALQRERAGSAARSEGRCVCATACGDLSTGCCCTGASASAAAGVLGAADDGGGGGGGSAGAGSSACLQCVCKAESHGGAGGGTSDGDGSGSCAACGNGGGACACATDDANSGSVGSPQEGRGSERCGELHVASLLWGDRRALDEFLEAFGPPDVLLGADVVCWPAFITPFLLTVNGLLQTVKGLLQASRDARAAALYLGYVCRATSTTDALMARAAALGLDIAPMPMPDNPYDAEGRGPASIIAELKLQAFRVTLGSSPAALEPPPWPEPGDQDPLLTTATPC</sequence>
<dbReference type="GO" id="GO:0008276">
    <property type="term" value="F:protein methyltransferase activity"/>
    <property type="evidence" value="ECO:0007669"/>
    <property type="project" value="InterPro"/>
</dbReference>
<dbReference type="Proteomes" id="UP000664859">
    <property type="component" value="Unassembled WGS sequence"/>
</dbReference>
<dbReference type="OrthoDB" id="46564at2759"/>
<dbReference type="PANTHER" id="PTHR23108:SF3">
    <property type="entry name" value="METHYLTRANSFERASE FAMILY PROTEIN"/>
    <property type="match status" value="1"/>
</dbReference>
<feature type="region of interest" description="Disordered" evidence="1">
    <location>
        <begin position="371"/>
        <end position="395"/>
    </location>
</feature>
<evidence type="ECO:0000313" key="3">
    <source>
        <dbReference type="Proteomes" id="UP000664859"/>
    </source>
</evidence>
<evidence type="ECO:0000256" key="1">
    <source>
        <dbReference type="SAM" id="MobiDB-lite"/>
    </source>
</evidence>
<protein>
    <submittedName>
        <fullName evidence="2">Uncharacterized protein</fullName>
    </submittedName>
</protein>
<keyword evidence="3" id="KW-1185">Reference proteome</keyword>
<dbReference type="InterPro" id="IPR038899">
    <property type="entry name" value="METTL22"/>
</dbReference>
<dbReference type="Pfam" id="PF10294">
    <property type="entry name" value="Methyltransf_16"/>
    <property type="match status" value="1"/>
</dbReference>
<proteinExistence type="predicted"/>
<gene>
    <name evidence="2" type="ORF">JKP88DRAFT_346528</name>
</gene>
<dbReference type="Gene3D" id="3.40.50.150">
    <property type="entry name" value="Vaccinia Virus protein VP39"/>
    <property type="match status" value="2"/>
</dbReference>
<dbReference type="AlphaFoldDB" id="A0A835Z2T2"/>
<reference evidence="2" key="1">
    <citation type="submission" date="2021-02" db="EMBL/GenBank/DDBJ databases">
        <title>First Annotated Genome of the Yellow-green Alga Tribonema minus.</title>
        <authorList>
            <person name="Mahan K.M."/>
        </authorList>
    </citation>
    <scope>NUCLEOTIDE SEQUENCE</scope>
    <source>
        <strain evidence="2">UTEX B ZZ1240</strain>
    </source>
</reference>
<dbReference type="PANTHER" id="PTHR23108">
    <property type="entry name" value="METHYLTRANSFERASE-RELATED"/>
    <property type="match status" value="1"/>
</dbReference>
<comment type="caution">
    <text evidence="2">The sequence shown here is derived from an EMBL/GenBank/DDBJ whole genome shotgun (WGS) entry which is preliminary data.</text>
</comment>
<dbReference type="InterPro" id="IPR029063">
    <property type="entry name" value="SAM-dependent_MTases_sf"/>
</dbReference>
<name>A0A835Z2T2_9STRA</name>
<evidence type="ECO:0000313" key="2">
    <source>
        <dbReference type="EMBL" id="KAG5186512.1"/>
    </source>
</evidence>
<dbReference type="InterPro" id="IPR019410">
    <property type="entry name" value="Methyltransf_16"/>
</dbReference>
<accession>A0A835Z2T2</accession>
<dbReference type="EMBL" id="JAFCMP010000112">
    <property type="protein sequence ID" value="KAG5186512.1"/>
    <property type="molecule type" value="Genomic_DNA"/>
</dbReference>
<organism evidence="2 3">
    <name type="scientific">Tribonema minus</name>
    <dbReference type="NCBI Taxonomy" id="303371"/>
    <lineage>
        <taxon>Eukaryota</taxon>
        <taxon>Sar</taxon>
        <taxon>Stramenopiles</taxon>
        <taxon>Ochrophyta</taxon>
        <taxon>PX clade</taxon>
        <taxon>Xanthophyceae</taxon>
        <taxon>Tribonematales</taxon>
        <taxon>Tribonemataceae</taxon>
        <taxon>Tribonema</taxon>
    </lineage>
</organism>
<dbReference type="GO" id="GO:0005634">
    <property type="term" value="C:nucleus"/>
    <property type="evidence" value="ECO:0007669"/>
    <property type="project" value="TreeGrafter"/>
</dbReference>
<dbReference type="SUPFAM" id="SSF53335">
    <property type="entry name" value="S-adenosyl-L-methionine-dependent methyltransferases"/>
    <property type="match status" value="1"/>
</dbReference>